<dbReference type="InterPro" id="IPR029062">
    <property type="entry name" value="Class_I_gatase-like"/>
</dbReference>
<feature type="domain" description="Glutamine amidotransferase" evidence="1">
    <location>
        <begin position="52"/>
        <end position="177"/>
    </location>
</feature>
<dbReference type="PROSITE" id="PS51273">
    <property type="entry name" value="GATASE_TYPE_1"/>
    <property type="match status" value="1"/>
</dbReference>
<dbReference type="InterPro" id="IPR044992">
    <property type="entry name" value="ChyE-like"/>
</dbReference>
<gene>
    <name evidence="2" type="ORF">MW290_13150</name>
</gene>
<dbReference type="EMBL" id="CP097635">
    <property type="protein sequence ID" value="URI06838.1"/>
    <property type="molecule type" value="Genomic_DNA"/>
</dbReference>
<keyword evidence="3" id="KW-1185">Reference proteome</keyword>
<reference evidence="2" key="1">
    <citation type="submission" date="2022-05" db="EMBL/GenBank/DDBJ databases">
        <title>An RpoN-dependent PEP-CTERM gene is involved in floc formation of an Aquincola tertiaricarbonis strain.</title>
        <authorList>
            <person name="Qiu D."/>
            <person name="Xia M."/>
        </authorList>
    </citation>
    <scope>NUCLEOTIDE SEQUENCE</scope>
    <source>
        <strain evidence="2">RN12</strain>
    </source>
</reference>
<evidence type="ECO:0000259" key="1">
    <source>
        <dbReference type="Pfam" id="PF00117"/>
    </source>
</evidence>
<evidence type="ECO:0000313" key="3">
    <source>
        <dbReference type="Proteomes" id="UP001056201"/>
    </source>
</evidence>
<name>A0ABY4S1P1_AQUTE</name>
<dbReference type="PANTHER" id="PTHR42695:SF5">
    <property type="entry name" value="GLUTAMINE AMIDOTRANSFERASE YLR126C-RELATED"/>
    <property type="match status" value="1"/>
</dbReference>
<dbReference type="Gene3D" id="3.40.50.880">
    <property type="match status" value="1"/>
</dbReference>
<organism evidence="2 3">
    <name type="scientific">Aquincola tertiaricarbonis</name>
    <dbReference type="NCBI Taxonomy" id="391953"/>
    <lineage>
        <taxon>Bacteria</taxon>
        <taxon>Pseudomonadati</taxon>
        <taxon>Pseudomonadota</taxon>
        <taxon>Betaproteobacteria</taxon>
        <taxon>Burkholderiales</taxon>
        <taxon>Sphaerotilaceae</taxon>
        <taxon>Aquincola</taxon>
    </lineage>
</organism>
<proteinExistence type="predicted"/>
<dbReference type="SUPFAM" id="SSF52317">
    <property type="entry name" value="Class I glutamine amidotransferase-like"/>
    <property type="match status" value="1"/>
</dbReference>
<dbReference type="Pfam" id="PF00117">
    <property type="entry name" value="GATase"/>
    <property type="match status" value="1"/>
</dbReference>
<accession>A0ABY4S1P1</accession>
<dbReference type="InterPro" id="IPR017926">
    <property type="entry name" value="GATASE"/>
</dbReference>
<keyword evidence="2" id="KW-0315">Glutamine amidotransferase</keyword>
<dbReference type="PANTHER" id="PTHR42695">
    <property type="entry name" value="GLUTAMINE AMIDOTRANSFERASE YLR126C-RELATED"/>
    <property type="match status" value="1"/>
</dbReference>
<dbReference type="CDD" id="cd01741">
    <property type="entry name" value="GATase1_1"/>
    <property type="match status" value="1"/>
</dbReference>
<protein>
    <submittedName>
        <fullName evidence="2">Type 1 glutamine amidotransferase</fullName>
    </submittedName>
</protein>
<dbReference type="Proteomes" id="UP001056201">
    <property type="component" value="Chromosome 1"/>
</dbReference>
<sequence>MKPVLVLQNMKGDGPAYLAQWLAAQGIPMDLRFAAAGEALPADLSGHAALAVLGGEMSANDPLPALREAERLIGLGFETGVPVIGHCLGGQLMARVLGARVLRSPLPEIGWQPVQMLPGAEREAWFGPEPLQHFMHWHNEAFELPAGAVALGTNDACPVQAFSHGPHLGMQFHIEVDDEKLARWSASKDPAYLRDQQAHPATVHTGDAMRADTARWLQAQQRLADRVYARWWSARR</sequence>
<evidence type="ECO:0000313" key="2">
    <source>
        <dbReference type="EMBL" id="URI06838.1"/>
    </source>
</evidence>
<dbReference type="RefSeq" id="WP_250195101.1">
    <property type="nucleotide sequence ID" value="NZ_CP097635.1"/>
</dbReference>